<evidence type="ECO:0000313" key="2">
    <source>
        <dbReference type="EMBL" id="KAJ3642375.1"/>
    </source>
</evidence>
<feature type="transmembrane region" description="Helical" evidence="1">
    <location>
        <begin position="113"/>
        <end position="135"/>
    </location>
</feature>
<dbReference type="Proteomes" id="UP001168821">
    <property type="component" value="Unassembled WGS sequence"/>
</dbReference>
<feature type="transmembrane region" description="Helical" evidence="1">
    <location>
        <begin position="184"/>
        <end position="203"/>
    </location>
</feature>
<proteinExistence type="predicted"/>
<organism evidence="2 3">
    <name type="scientific">Zophobas morio</name>
    <dbReference type="NCBI Taxonomy" id="2755281"/>
    <lineage>
        <taxon>Eukaryota</taxon>
        <taxon>Metazoa</taxon>
        <taxon>Ecdysozoa</taxon>
        <taxon>Arthropoda</taxon>
        <taxon>Hexapoda</taxon>
        <taxon>Insecta</taxon>
        <taxon>Pterygota</taxon>
        <taxon>Neoptera</taxon>
        <taxon>Endopterygota</taxon>
        <taxon>Coleoptera</taxon>
        <taxon>Polyphaga</taxon>
        <taxon>Cucujiformia</taxon>
        <taxon>Tenebrionidae</taxon>
        <taxon>Zophobas</taxon>
    </lineage>
</organism>
<feature type="transmembrane region" description="Helical" evidence="1">
    <location>
        <begin position="156"/>
        <end position="178"/>
    </location>
</feature>
<keyword evidence="1" id="KW-0812">Transmembrane</keyword>
<reference evidence="2" key="1">
    <citation type="journal article" date="2023" name="G3 (Bethesda)">
        <title>Whole genome assemblies of Zophobas morio and Tenebrio molitor.</title>
        <authorList>
            <person name="Kaur S."/>
            <person name="Stinson S.A."/>
            <person name="diCenzo G.C."/>
        </authorList>
    </citation>
    <scope>NUCLEOTIDE SEQUENCE</scope>
    <source>
        <strain evidence="2">QUZm001</strain>
    </source>
</reference>
<keyword evidence="1" id="KW-1133">Transmembrane helix</keyword>
<comment type="caution">
    <text evidence="2">The sequence shown here is derived from an EMBL/GenBank/DDBJ whole genome shotgun (WGS) entry which is preliminary data.</text>
</comment>
<sequence length="318" mass="36814">MDNITLQLEPFGRLNLDELDEVDDTYYYYFDGWDIVAKTLELAIVGASECACFAMIYVITKFDYLKTRTNLYILHYSLTAMLFYITTIIYELLIPLGIYDIGTHFTLCLFYKIGGTALTLMFTFSTMLSLDWVLFMFDVSWLERYSQIQKYIIGGIYILYIAQYIDSVVPCFGLSRIFTHDFIIIEYLVMVVVVVTANLITCCKKLSEECAKYRYFLKISTYILLSWLPFLILFFVVTGLLRAHTMYIAIDDFFENLIKFTTGILPAVTAFWLDSCDSKFRQAFRAVFCGSQDQEFLDDGDENTLIGNEELPGVHNIV</sequence>
<dbReference type="SUPFAM" id="SSF81321">
    <property type="entry name" value="Family A G protein-coupled receptor-like"/>
    <property type="match status" value="1"/>
</dbReference>
<dbReference type="AlphaFoldDB" id="A0AA38HR74"/>
<evidence type="ECO:0000256" key="1">
    <source>
        <dbReference type="SAM" id="Phobius"/>
    </source>
</evidence>
<protein>
    <submittedName>
        <fullName evidence="2">Uncharacterized protein</fullName>
    </submittedName>
</protein>
<keyword evidence="3" id="KW-1185">Reference proteome</keyword>
<name>A0AA38HR74_9CUCU</name>
<gene>
    <name evidence="2" type="ORF">Zmor_025169</name>
</gene>
<keyword evidence="1" id="KW-0472">Membrane</keyword>
<accession>A0AA38HR74</accession>
<feature type="transmembrane region" description="Helical" evidence="1">
    <location>
        <begin position="35"/>
        <end position="59"/>
    </location>
</feature>
<feature type="transmembrane region" description="Helical" evidence="1">
    <location>
        <begin position="215"/>
        <end position="237"/>
    </location>
</feature>
<feature type="transmembrane region" description="Helical" evidence="1">
    <location>
        <begin position="71"/>
        <end position="93"/>
    </location>
</feature>
<dbReference type="EMBL" id="JALNTZ010000008">
    <property type="protein sequence ID" value="KAJ3642375.1"/>
    <property type="molecule type" value="Genomic_DNA"/>
</dbReference>
<evidence type="ECO:0000313" key="3">
    <source>
        <dbReference type="Proteomes" id="UP001168821"/>
    </source>
</evidence>